<reference evidence="2 3" key="1">
    <citation type="submission" date="2020-10" db="EMBL/GenBank/DDBJ databases">
        <title>Phylogeny of dyella-like bacteria.</title>
        <authorList>
            <person name="Fu J."/>
        </authorList>
    </citation>
    <scope>NUCLEOTIDE SEQUENCE [LARGE SCALE GENOMIC DNA]</scope>
    <source>
        <strain evidence="2 3">BB4</strain>
    </source>
</reference>
<name>A0ABW8K3E5_9GAMM</name>
<organism evidence="2 3">
    <name type="scientific">Dyella koreensis</name>
    <dbReference type="NCBI Taxonomy" id="311235"/>
    <lineage>
        <taxon>Bacteria</taxon>
        <taxon>Pseudomonadati</taxon>
        <taxon>Pseudomonadota</taxon>
        <taxon>Gammaproteobacteria</taxon>
        <taxon>Lysobacterales</taxon>
        <taxon>Rhodanobacteraceae</taxon>
        <taxon>Dyella</taxon>
    </lineage>
</organism>
<dbReference type="InterPro" id="IPR029068">
    <property type="entry name" value="Glyas_Bleomycin-R_OHBP_Dase"/>
</dbReference>
<dbReference type="InterPro" id="IPR037523">
    <property type="entry name" value="VOC_core"/>
</dbReference>
<dbReference type="InterPro" id="IPR004360">
    <property type="entry name" value="Glyas_Fos-R_dOase_dom"/>
</dbReference>
<dbReference type="Gene3D" id="3.10.180.10">
    <property type="entry name" value="2,3-Dihydroxybiphenyl 1,2-Dioxygenase, domain 1"/>
    <property type="match status" value="1"/>
</dbReference>
<dbReference type="SUPFAM" id="SSF54593">
    <property type="entry name" value="Glyoxalase/Bleomycin resistance protein/Dihydroxybiphenyl dioxygenase"/>
    <property type="match status" value="1"/>
</dbReference>
<gene>
    <name evidence="2" type="ORF">ISS97_04150</name>
</gene>
<protein>
    <submittedName>
        <fullName evidence="2">VOC family protein</fullName>
    </submittedName>
</protein>
<feature type="domain" description="VOC" evidence="1">
    <location>
        <begin position="3"/>
        <end position="124"/>
    </location>
</feature>
<dbReference type="Proteomes" id="UP001620408">
    <property type="component" value="Unassembled WGS sequence"/>
</dbReference>
<keyword evidence="3" id="KW-1185">Reference proteome</keyword>
<dbReference type="PROSITE" id="PS51819">
    <property type="entry name" value="VOC"/>
    <property type="match status" value="1"/>
</dbReference>
<accession>A0ABW8K3E5</accession>
<dbReference type="EMBL" id="JADIKD010000007">
    <property type="protein sequence ID" value="MFK2916448.1"/>
    <property type="molecule type" value="Genomic_DNA"/>
</dbReference>
<proteinExistence type="predicted"/>
<evidence type="ECO:0000313" key="3">
    <source>
        <dbReference type="Proteomes" id="UP001620408"/>
    </source>
</evidence>
<comment type="caution">
    <text evidence="2">The sequence shown here is derived from an EMBL/GenBank/DDBJ whole genome shotgun (WGS) entry which is preliminary data.</text>
</comment>
<evidence type="ECO:0000313" key="2">
    <source>
        <dbReference type="EMBL" id="MFK2916448.1"/>
    </source>
</evidence>
<evidence type="ECO:0000259" key="1">
    <source>
        <dbReference type="PROSITE" id="PS51819"/>
    </source>
</evidence>
<dbReference type="Pfam" id="PF00903">
    <property type="entry name" value="Glyoxalase"/>
    <property type="match status" value="1"/>
</dbReference>
<sequence length="134" mass="14905">MRGIDHINLRAPSDLIERLRRFYIDIVGLHEGPRPSFRSGSRGYWLYAGEEPVMHLSVSVEGDAQAQPTGWFNHVAFACTDLDAARARLDTAGLPYLIDVVDELNQVQLFLHDPAGTGVELNFSGAKLNTRVSR</sequence>